<name>A0A9N7YJP1_PLEPL</name>
<comment type="caution">
    <text evidence="1">The sequence shown here is derived from an EMBL/GenBank/DDBJ whole genome shotgun (WGS) entry which is preliminary data.</text>
</comment>
<keyword evidence="2" id="KW-1185">Reference proteome</keyword>
<organism evidence="1 2">
    <name type="scientific">Pleuronectes platessa</name>
    <name type="common">European plaice</name>
    <dbReference type="NCBI Taxonomy" id="8262"/>
    <lineage>
        <taxon>Eukaryota</taxon>
        <taxon>Metazoa</taxon>
        <taxon>Chordata</taxon>
        <taxon>Craniata</taxon>
        <taxon>Vertebrata</taxon>
        <taxon>Euteleostomi</taxon>
        <taxon>Actinopterygii</taxon>
        <taxon>Neopterygii</taxon>
        <taxon>Teleostei</taxon>
        <taxon>Neoteleostei</taxon>
        <taxon>Acanthomorphata</taxon>
        <taxon>Carangaria</taxon>
        <taxon>Pleuronectiformes</taxon>
        <taxon>Pleuronectoidei</taxon>
        <taxon>Pleuronectidae</taxon>
        <taxon>Pleuronectes</taxon>
    </lineage>
</organism>
<evidence type="ECO:0000313" key="1">
    <source>
        <dbReference type="EMBL" id="CAB1426664.1"/>
    </source>
</evidence>
<protein>
    <submittedName>
        <fullName evidence="1">Uncharacterized protein</fullName>
    </submittedName>
</protein>
<dbReference type="Proteomes" id="UP001153269">
    <property type="component" value="Unassembled WGS sequence"/>
</dbReference>
<gene>
    <name evidence="1" type="ORF">PLEPLA_LOCUS14602</name>
</gene>
<dbReference type="AlphaFoldDB" id="A0A9N7YJP1"/>
<reference evidence="1" key="1">
    <citation type="submission" date="2020-03" db="EMBL/GenBank/DDBJ databases">
        <authorList>
            <person name="Weist P."/>
        </authorList>
    </citation>
    <scope>NUCLEOTIDE SEQUENCE</scope>
</reference>
<sequence>MEGKVSSSRGQMEAFCCSIPLQSLQYIEGVRRRRAICNYRSNREILEMWLKRGETRGGARQPTSHQDTSWDVSLSCFAWRRVCDVERPGRPEDSRNITEDVWRSFCKGINTAADVNGPWSVVLRDEVPVFRSRATPPVVCQAHVYLVRPSLSVSESSIHHFTSLENEKSKERFTPTLIP</sequence>
<evidence type="ECO:0000313" key="2">
    <source>
        <dbReference type="Proteomes" id="UP001153269"/>
    </source>
</evidence>
<dbReference type="EMBL" id="CADEAL010000902">
    <property type="protein sequence ID" value="CAB1426664.1"/>
    <property type="molecule type" value="Genomic_DNA"/>
</dbReference>
<proteinExistence type="predicted"/>
<accession>A0A9N7YJP1</accession>